<dbReference type="NCBIfam" id="TIGR02802">
    <property type="entry name" value="Pal_lipo"/>
    <property type="match status" value="1"/>
</dbReference>
<evidence type="ECO:0000256" key="8">
    <source>
        <dbReference type="HAMAP-Rule" id="MF_02204"/>
    </source>
</evidence>
<feature type="domain" description="OmpA-like" evidence="10">
    <location>
        <begin position="66"/>
        <end position="181"/>
    </location>
</feature>
<dbReference type="InterPro" id="IPR050330">
    <property type="entry name" value="Bact_OuterMem_StrucFunc"/>
</dbReference>
<protein>
    <recommendedName>
        <fullName evidence="8">Peptidoglycan-associated lipoprotein</fullName>
        <shortName evidence="8">PAL</shortName>
    </recommendedName>
</protein>
<feature type="region of interest" description="Disordered" evidence="9">
    <location>
        <begin position="28"/>
        <end position="55"/>
    </location>
</feature>
<dbReference type="CDD" id="cd07185">
    <property type="entry name" value="OmpA_C-like"/>
    <property type="match status" value="1"/>
</dbReference>
<dbReference type="PROSITE" id="PS51257">
    <property type="entry name" value="PROKAR_LIPOPROTEIN"/>
    <property type="match status" value="1"/>
</dbReference>
<keyword evidence="7 8" id="KW-0131">Cell cycle</keyword>
<evidence type="ECO:0000313" key="11">
    <source>
        <dbReference type="EMBL" id="PAT37071.1"/>
    </source>
</evidence>
<evidence type="ECO:0000313" key="14">
    <source>
        <dbReference type="Proteomes" id="UP000218644"/>
    </source>
</evidence>
<feature type="compositionally biased region" description="Polar residues" evidence="9">
    <location>
        <begin position="38"/>
        <end position="54"/>
    </location>
</feature>
<dbReference type="InterPro" id="IPR006664">
    <property type="entry name" value="OMP_bac"/>
</dbReference>
<dbReference type="Gene3D" id="3.30.1330.60">
    <property type="entry name" value="OmpA-like domain"/>
    <property type="match status" value="1"/>
</dbReference>
<dbReference type="InterPro" id="IPR014169">
    <property type="entry name" value="Pal_lipo_C"/>
</dbReference>
<accession>A0A2A2AMG6</accession>
<dbReference type="InterPro" id="IPR039001">
    <property type="entry name" value="Pal"/>
</dbReference>
<dbReference type="GO" id="GO:0051301">
    <property type="term" value="P:cell division"/>
    <property type="evidence" value="ECO:0007669"/>
    <property type="project" value="UniProtKB-UniRule"/>
</dbReference>
<dbReference type="Proteomes" id="UP000218054">
    <property type="component" value="Unassembled WGS sequence"/>
</dbReference>
<dbReference type="AlphaFoldDB" id="A0A2A2AH73"/>
<dbReference type="InterPro" id="IPR006690">
    <property type="entry name" value="OMPA-like_CS"/>
</dbReference>
<dbReference type="RefSeq" id="WP_095539767.1">
    <property type="nucleotide sequence ID" value="NZ_NSJB01000004.1"/>
</dbReference>
<comment type="similarity">
    <text evidence="8">Belongs to the Pal lipoprotein family.</text>
</comment>
<evidence type="ECO:0000256" key="3">
    <source>
        <dbReference type="ARBA" id="ARBA00023136"/>
    </source>
</evidence>
<keyword evidence="5 8" id="KW-0998">Cell outer membrane</keyword>
<evidence type="ECO:0000256" key="1">
    <source>
        <dbReference type="ARBA" id="ARBA00022618"/>
    </source>
</evidence>
<dbReference type="Proteomes" id="UP000218644">
    <property type="component" value="Unassembled WGS sequence"/>
</dbReference>
<organism evidence="11 13">
    <name type="scientific">Vandammella animalimorsus</name>
    <dbReference type="NCBI Taxonomy" id="2029117"/>
    <lineage>
        <taxon>Bacteria</taxon>
        <taxon>Pseudomonadati</taxon>
        <taxon>Pseudomonadota</taxon>
        <taxon>Betaproteobacteria</taxon>
        <taxon>Burkholderiales</taxon>
        <taxon>Comamonadaceae</taxon>
        <taxon>Vandammella</taxon>
    </lineage>
</organism>
<dbReference type="PROSITE" id="PS51123">
    <property type="entry name" value="OMPA_2"/>
    <property type="match status" value="1"/>
</dbReference>
<dbReference type="InterPro" id="IPR036737">
    <property type="entry name" value="OmpA-like_sf"/>
</dbReference>
<sequence>MLTIKKTLSYGALAAAIALTGCSSKTKLDDQANAGTGVPTTSGQYDPNQGSQSRIEGLDIPVSSVPGEGPVNVSHVIYFDFDSYTVKPEYQSTLQAHADFLRAQGGMSVALEGHTDERGGREYNLALGQRRAEAVLQTLGVLGVPTARVEAVSYGKEKPKAMGHSEEAHAENRRVEIRYNK</sequence>
<comment type="function">
    <text evidence="8">Part of the Tol-Pal system, which plays a role in outer membrane invagination during cell division and is important for maintaining outer membrane integrity.</text>
</comment>
<evidence type="ECO:0000256" key="6">
    <source>
        <dbReference type="ARBA" id="ARBA00023288"/>
    </source>
</evidence>
<comment type="caution">
    <text evidence="11">The sequence shown here is derived from an EMBL/GenBank/DDBJ whole genome shotgun (WGS) entry which is preliminary data.</text>
</comment>
<dbReference type="PROSITE" id="PS01068">
    <property type="entry name" value="OMPA_1"/>
    <property type="match status" value="1"/>
</dbReference>
<evidence type="ECO:0000256" key="7">
    <source>
        <dbReference type="ARBA" id="ARBA00023306"/>
    </source>
</evidence>
<keyword evidence="4 8" id="KW-0564">Palmitate</keyword>
<keyword evidence="3 8" id="KW-0472">Membrane</keyword>
<keyword evidence="6 8" id="KW-0449">Lipoprotein</keyword>
<dbReference type="Pfam" id="PF00691">
    <property type="entry name" value="OmpA"/>
    <property type="match status" value="1"/>
</dbReference>
<gene>
    <name evidence="8 11" type="primary">pal</name>
    <name evidence="12" type="ORF">CK623_12565</name>
    <name evidence="11" type="ORF">CK625_07890</name>
</gene>
<evidence type="ECO:0000313" key="13">
    <source>
        <dbReference type="Proteomes" id="UP000218054"/>
    </source>
</evidence>
<keyword evidence="2 8" id="KW-0732">Signal</keyword>
<evidence type="ECO:0000256" key="4">
    <source>
        <dbReference type="ARBA" id="ARBA00023139"/>
    </source>
</evidence>
<dbReference type="PANTHER" id="PTHR30329:SF21">
    <property type="entry name" value="LIPOPROTEIN YIAD-RELATED"/>
    <property type="match status" value="1"/>
</dbReference>
<evidence type="ECO:0000256" key="9">
    <source>
        <dbReference type="SAM" id="MobiDB-lite"/>
    </source>
</evidence>
<name>A0A2A2AH73_9BURK</name>
<proteinExistence type="inferred from homology"/>
<comment type="subcellular location">
    <subcellularLocation>
        <location evidence="8">Cell outer membrane</location>
        <topology evidence="8">Lipid-anchor</topology>
    </subcellularLocation>
</comment>
<dbReference type="EMBL" id="NSJD01000028">
    <property type="protein sequence ID" value="PAT38928.1"/>
    <property type="molecule type" value="Genomic_DNA"/>
</dbReference>
<dbReference type="GO" id="GO:0009279">
    <property type="term" value="C:cell outer membrane"/>
    <property type="evidence" value="ECO:0007669"/>
    <property type="project" value="UniProtKB-SubCell"/>
</dbReference>
<dbReference type="EMBL" id="NSJB01000004">
    <property type="protein sequence ID" value="PAT37071.1"/>
    <property type="molecule type" value="Genomic_DNA"/>
</dbReference>
<feature type="region of interest" description="Disordered" evidence="9">
    <location>
        <begin position="158"/>
        <end position="181"/>
    </location>
</feature>
<reference evidence="13 14" key="1">
    <citation type="submission" date="2017-08" db="EMBL/GenBank/DDBJ databases">
        <title>WGS of Clinical strains of the CDC Group NO-1 linked to zoonotic infections in humans.</title>
        <authorList>
            <person name="Bernier A.-M."/>
            <person name="Bernard K."/>
        </authorList>
    </citation>
    <scope>NUCLEOTIDE SEQUENCE [LARGE SCALE GENOMIC DNA]</scope>
    <source>
        <strain evidence="11 13">NML00-0135</strain>
        <strain evidence="12 14">NML79-0751</strain>
    </source>
</reference>
<keyword evidence="1 8" id="KW-0132">Cell division</keyword>
<dbReference type="InterPro" id="IPR006665">
    <property type="entry name" value="OmpA-like"/>
</dbReference>
<evidence type="ECO:0000256" key="5">
    <source>
        <dbReference type="ARBA" id="ARBA00023237"/>
    </source>
</evidence>
<dbReference type="HAMAP" id="MF_02204">
    <property type="entry name" value="Pal"/>
    <property type="match status" value="1"/>
</dbReference>
<dbReference type="PRINTS" id="PR01021">
    <property type="entry name" value="OMPADOMAIN"/>
</dbReference>
<evidence type="ECO:0000256" key="2">
    <source>
        <dbReference type="ARBA" id="ARBA00022729"/>
    </source>
</evidence>
<accession>A0A2A2AH73</accession>
<comment type="subunit">
    <text evidence="8">The Tol-Pal system is composed of five core proteins: the inner membrane proteins TolA, TolQ and TolR, the periplasmic protein TolB and the outer membrane protein Pal. They form a network linking the inner and outer membranes and the peptidoglycan layer.</text>
</comment>
<dbReference type="SUPFAM" id="SSF103088">
    <property type="entry name" value="OmpA-like"/>
    <property type="match status" value="1"/>
</dbReference>
<keyword evidence="13" id="KW-1185">Reference proteome</keyword>
<evidence type="ECO:0000259" key="10">
    <source>
        <dbReference type="PROSITE" id="PS51123"/>
    </source>
</evidence>
<dbReference type="PANTHER" id="PTHR30329">
    <property type="entry name" value="STATOR ELEMENT OF FLAGELLAR MOTOR COMPLEX"/>
    <property type="match status" value="1"/>
</dbReference>
<evidence type="ECO:0000313" key="12">
    <source>
        <dbReference type="EMBL" id="PAT38928.1"/>
    </source>
</evidence>